<dbReference type="PANTHER" id="PTHR11590:SF50">
    <property type="entry name" value="PROTEIN-GLUTAMINE GAMMA-GLUTAMYLTRANSFERASE 6"/>
    <property type="match status" value="1"/>
</dbReference>
<dbReference type="Gene3D" id="2.60.40.10">
    <property type="entry name" value="Immunoglobulins"/>
    <property type="match status" value="3"/>
</dbReference>
<dbReference type="InterPro" id="IPR014756">
    <property type="entry name" value="Ig_E-set"/>
</dbReference>
<comment type="similarity">
    <text evidence="1">Belongs to the transglutaminase superfamily. Transglutaminase family.</text>
</comment>
<dbReference type="FunFam" id="2.60.40.10:FF:000171">
    <property type="entry name" value="protein-glutamine gamma-glutamyltransferase 6"/>
    <property type="match status" value="1"/>
</dbReference>
<feature type="active site" evidence="2">
    <location>
        <position position="343"/>
    </location>
</feature>
<gene>
    <name evidence="5 6" type="primary">LOC115475394</name>
</gene>
<dbReference type="SUPFAM" id="SSF81296">
    <property type="entry name" value="E set domains"/>
    <property type="match status" value="1"/>
</dbReference>
<dbReference type="PIRSF" id="PIRSF000459">
    <property type="entry name" value="TGM_EBP42"/>
    <property type="match status" value="1"/>
</dbReference>
<organism evidence="4 5">
    <name type="scientific">Microcaecilia unicolor</name>
    <dbReference type="NCBI Taxonomy" id="1415580"/>
    <lineage>
        <taxon>Eukaryota</taxon>
        <taxon>Metazoa</taxon>
        <taxon>Chordata</taxon>
        <taxon>Craniata</taxon>
        <taxon>Vertebrata</taxon>
        <taxon>Euteleostomi</taxon>
        <taxon>Amphibia</taxon>
        <taxon>Gymnophiona</taxon>
        <taxon>Siphonopidae</taxon>
        <taxon>Microcaecilia</taxon>
    </lineage>
</organism>
<dbReference type="InterPro" id="IPR036238">
    <property type="entry name" value="Transglutaminase_C_sf"/>
</dbReference>
<feature type="active site" evidence="2">
    <location>
        <position position="279"/>
    </location>
</feature>
<dbReference type="InterPro" id="IPR023608">
    <property type="entry name" value="Transglutaminase_animal"/>
</dbReference>
<dbReference type="AlphaFoldDB" id="A0A6P7YQC9"/>
<dbReference type="GO" id="GO:0003810">
    <property type="term" value="F:protein-glutamine gamma-glutamyltransferase activity"/>
    <property type="evidence" value="ECO:0007669"/>
    <property type="project" value="InterPro"/>
</dbReference>
<dbReference type="Pfam" id="PF01841">
    <property type="entry name" value="Transglut_core"/>
    <property type="match status" value="1"/>
</dbReference>
<dbReference type="InterPro" id="IPR002931">
    <property type="entry name" value="Transglutaminase-like"/>
</dbReference>
<dbReference type="RefSeq" id="XP_030066926.1">
    <property type="nucleotide sequence ID" value="XM_030211066.1"/>
</dbReference>
<evidence type="ECO:0000313" key="5">
    <source>
        <dbReference type="RefSeq" id="XP_030066926.1"/>
    </source>
</evidence>
<dbReference type="InterPro" id="IPR050779">
    <property type="entry name" value="Transglutaminase"/>
</dbReference>
<evidence type="ECO:0000313" key="6">
    <source>
        <dbReference type="RefSeq" id="XP_030066927.1"/>
    </source>
</evidence>
<proteinExistence type="inferred from homology"/>
<dbReference type="SMART" id="SM00460">
    <property type="entry name" value="TGc"/>
    <property type="match status" value="1"/>
</dbReference>
<dbReference type="InterPro" id="IPR013808">
    <property type="entry name" value="Transglutaminase_AS"/>
</dbReference>
<dbReference type="SUPFAM" id="SSF54001">
    <property type="entry name" value="Cysteine proteinases"/>
    <property type="match status" value="1"/>
</dbReference>
<protein>
    <submittedName>
        <fullName evidence="5 6">Protein-glutamine gamma-glutamyltransferase E-like isoform X1</fullName>
    </submittedName>
</protein>
<feature type="active site" evidence="2">
    <location>
        <position position="368"/>
    </location>
</feature>
<dbReference type="KEGG" id="muo:115475394"/>
<evidence type="ECO:0000259" key="3">
    <source>
        <dbReference type="SMART" id="SM00460"/>
    </source>
</evidence>
<dbReference type="OrthoDB" id="437511at2759"/>
<dbReference type="SUPFAM" id="SSF49309">
    <property type="entry name" value="Transglutaminase, two C-terminal domains"/>
    <property type="match status" value="2"/>
</dbReference>
<name>A0A6P7YQC9_9AMPH</name>
<dbReference type="InterPro" id="IPR038765">
    <property type="entry name" value="Papain-like_cys_pep_sf"/>
</dbReference>
<dbReference type="RefSeq" id="XP_030066927.1">
    <property type="nucleotide sequence ID" value="XM_030211067.1"/>
</dbReference>
<dbReference type="PANTHER" id="PTHR11590">
    <property type="entry name" value="PROTEIN-GLUTAMINE GAMMA-GLUTAMYLTRANSFERASE"/>
    <property type="match status" value="1"/>
</dbReference>
<dbReference type="InterPro" id="IPR001102">
    <property type="entry name" value="Transglutaminase_N"/>
</dbReference>
<evidence type="ECO:0000313" key="4">
    <source>
        <dbReference type="Proteomes" id="UP000515156"/>
    </source>
</evidence>
<dbReference type="FunFam" id="2.60.40.10:FF:000278">
    <property type="entry name" value="Protein-glutamine gamma-glutamyltransferase 2"/>
    <property type="match status" value="1"/>
</dbReference>
<dbReference type="Pfam" id="PF00927">
    <property type="entry name" value="Transglut_C"/>
    <property type="match status" value="2"/>
</dbReference>
<dbReference type="FunFam" id="2.60.40.10:FF:000090">
    <property type="entry name" value="Protein-glutamine gamma-glutamyltransferase 2"/>
    <property type="match status" value="1"/>
</dbReference>
<keyword evidence="4" id="KW-1185">Reference proteome</keyword>
<evidence type="ECO:0000256" key="1">
    <source>
        <dbReference type="ARBA" id="ARBA00005968"/>
    </source>
</evidence>
<evidence type="ECO:0000256" key="2">
    <source>
        <dbReference type="PIRSR" id="PIRSR000459-1"/>
    </source>
</evidence>
<sequence>MAAPTGLVLKLSSFQLDPNKQAHRTKDFSSTMLIVRRGDPFTITLSSNRAVQPGDKVTFIVETGPTPSESTKTKAIFPMTGSKGNVWSAVQKSSTPNSLDVSISSPADAVIGDYKLSVQTSSTDASNLGVFRLLFNAWCKDDAVHMDNENYRKEYILNHFGIYFKGSEKYIYGRGWDYGQFEEDILDISLNLLDQSPEYTKDKVKDYSNRYDPNYVSKVICSMISINDGSPTTSDKRILMGRWEGSYTDGTSPTSWNSSNKILKEWKSGGYTPVKYGQCWVFAGVLCTVLRCLGIPSRLITNYNSGVDTALDLVVDDYGIAYSGSPPPKPPPKDDCDELWDFHVWNEGWFRRTDLDKGKKYDGWQTLDPTRQKRSGVTGKQTCGPASVRAIKEGDVDKNYDTAFVYAEIGSDYVLHLCTSPTKIETKERESGFIGKKISTKAVDKNDPDEESSREDVTINYKYPDGSPENRRVYKKAYDILHGPTTEVQFRALAVPRKPEISGRFTVPEPIEIGQDANVSLILKNLTSGAKTVKVDLSAFTVIYTGKQIQEIFSESRSVSLAASKEVQIPLKISYKQYENALTADNMIRAIASCEDTKTKENLILDQDIILKNPTISITVVERAVMKKPLNVDITFQNNLSSVVNNCSLVAEGSGLIKDQIKKTVSAVKSKERIKIPLQITPYRAGAQMLLLNFNCDKLKGVKGFKIINVLAA</sequence>
<accession>A0A6P7YQC9</accession>
<dbReference type="InterPro" id="IPR013783">
    <property type="entry name" value="Ig-like_fold"/>
</dbReference>
<dbReference type="InterPro" id="IPR008958">
    <property type="entry name" value="Transglutaminase_C"/>
</dbReference>
<reference evidence="5 6" key="1">
    <citation type="submission" date="2025-04" db="UniProtKB">
        <authorList>
            <consortium name="RefSeq"/>
        </authorList>
    </citation>
    <scope>IDENTIFICATION</scope>
</reference>
<dbReference type="Pfam" id="PF00868">
    <property type="entry name" value="Transglut_N"/>
    <property type="match status" value="1"/>
</dbReference>
<feature type="domain" description="Transglutaminase-like" evidence="3">
    <location>
        <begin position="271"/>
        <end position="371"/>
    </location>
</feature>
<dbReference type="FunFam" id="3.90.260.10:FF:000002">
    <property type="entry name" value="Erythrocyte membrane protein band 4.2"/>
    <property type="match status" value="1"/>
</dbReference>
<dbReference type="PROSITE" id="PS00547">
    <property type="entry name" value="TRANSGLUTAMINASES"/>
    <property type="match status" value="1"/>
</dbReference>
<dbReference type="Proteomes" id="UP000515156">
    <property type="component" value="Chromosome 8"/>
</dbReference>
<dbReference type="GeneID" id="115475394"/>
<dbReference type="InterPro" id="IPR036985">
    <property type="entry name" value="Transglutaminase-like_sf"/>
</dbReference>
<dbReference type="Gene3D" id="3.90.260.10">
    <property type="entry name" value="Transglutaminase-like"/>
    <property type="match status" value="1"/>
</dbReference>